<gene>
    <name evidence="2" type="ORF">AZE42_01542</name>
</gene>
<dbReference type="InterPro" id="IPR015195">
    <property type="entry name" value="SLIDE"/>
</dbReference>
<dbReference type="InterPro" id="IPR009057">
    <property type="entry name" value="Homeodomain-like_sf"/>
</dbReference>
<dbReference type="Pfam" id="PF09111">
    <property type="entry name" value="SLIDE"/>
    <property type="match status" value="1"/>
</dbReference>
<accession>A0A1J8QPS8</accession>
<dbReference type="Gene3D" id="1.10.10.60">
    <property type="entry name" value="Homeodomain-like"/>
    <property type="match status" value="1"/>
</dbReference>
<dbReference type="STRING" id="180088.A0A1J8QPS8"/>
<feature type="domain" description="SLIDE" evidence="1">
    <location>
        <begin position="243"/>
        <end position="341"/>
    </location>
</feature>
<dbReference type="InterPro" id="IPR032675">
    <property type="entry name" value="LRR_dom_sf"/>
</dbReference>
<dbReference type="SUPFAM" id="SSF52047">
    <property type="entry name" value="RNI-like"/>
    <property type="match status" value="1"/>
</dbReference>
<evidence type="ECO:0000259" key="1">
    <source>
        <dbReference type="Pfam" id="PF09111"/>
    </source>
</evidence>
<dbReference type="GO" id="GO:0005634">
    <property type="term" value="C:nucleus"/>
    <property type="evidence" value="ECO:0007669"/>
    <property type="project" value="InterPro"/>
</dbReference>
<evidence type="ECO:0000313" key="2">
    <source>
        <dbReference type="EMBL" id="OJA13748.1"/>
    </source>
</evidence>
<feature type="non-terminal residue" evidence="2">
    <location>
        <position position="1"/>
    </location>
</feature>
<dbReference type="EMBL" id="LVVM01004023">
    <property type="protein sequence ID" value="OJA13748.1"/>
    <property type="molecule type" value="Genomic_DNA"/>
</dbReference>
<dbReference type="SUPFAM" id="SSF46689">
    <property type="entry name" value="Homeodomain-like"/>
    <property type="match status" value="1"/>
</dbReference>
<dbReference type="OrthoDB" id="5857104at2759"/>
<reference evidence="2 3" key="1">
    <citation type="submission" date="2016-03" db="EMBL/GenBank/DDBJ databases">
        <title>Comparative genomics of the ectomycorrhizal sister species Rhizopogon vinicolor and Rhizopogon vesiculosus (Basidiomycota: Boletales) reveals a divergence of the mating type B locus.</title>
        <authorList>
            <person name="Mujic A.B."/>
            <person name="Kuo A."/>
            <person name="Tritt A."/>
            <person name="Lipzen A."/>
            <person name="Chen C."/>
            <person name="Johnson J."/>
            <person name="Sharma A."/>
            <person name="Barry K."/>
            <person name="Grigoriev I.V."/>
            <person name="Spatafora J.W."/>
        </authorList>
    </citation>
    <scope>NUCLEOTIDE SEQUENCE [LARGE SCALE GENOMIC DNA]</scope>
    <source>
        <strain evidence="2 3">AM-OR11-056</strain>
    </source>
</reference>
<evidence type="ECO:0000313" key="3">
    <source>
        <dbReference type="Proteomes" id="UP000183567"/>
    </source>
</evidence>
<sequence>TSALGALPRLRAFQTLDLRDSGNDLRVQCRSTIDDVMFTYLAQVLNNLKLDAQCLVSIAEALIQSLRTATALKRLLLSSTDMTSASAIALAGQIAVMALSSGLKANHTVRCLDLNIPPDDEEFPISGKSGTCFLRAEPELEEPAGVPSLTFIIAESEDEDKDDKTFSDEDQVGVSSLVVRRRSTDDYDLASETQDNVRREVKRYYLHLKKHWKDLLVCIRIGHILPYTTDVSEWRLSENRCKYREAKRNRRPNLEFLLAKKIASVRYPMQELELNYPTTKGKVYSEETDWHFLYRLNHCGMRADDIYERIKKDIMDFPVSHFDWFFKSQMVQELQRRCNPLGGVCEAGSGGEAEGRVVVVRCETCKFANIVDLSEACILSIYELYRHTWTSAFVTFYRLYNQASTSNGAAVNVNKEQSLRDQESA</sequence>
<dbReference type="Gene3D" id="3.80.10.10">
    <property type="entry name" value="Ribonuclease Inhibitor"/>
    <property type="match status" value="1"/>
</dbReference>
<dbReference type="AlphaFoldDB" id="A0A1J8QPS8"/>
<protein>
    <recommendedName>
        <fullName evidence="1">SLIDE domain-containing protein</fullName>
    </recommendedName>
</protein>
<dbReference type="Proteomes" id="UP000183567">
    <property type="component" value="Unassembled WGS sequence"/>
</dbReference>
<organism evidence="2 3">
    <name type="scientific">Rhizopogon vesiculosus</name>
    <dbReference type="NCBI Taxonomy" id="180088"/>
    <lineage>
        <taxon>Eukaryota</taxon>
        <taxon>Fungi</taxon>
        <taxon>Dikarya</taxon>
        <taxon>Basidiomycota</taxon>
        <taxon>Agaricomycotina</taxon>
        <taxon>Agaricomycetes</taxon>
        <taxon>Agaricomycetidae</taxon>
        <taxon>Boletales</taxon>
        <taxon>Suillineae</taxon>
        <taxon>Rhizopogonaceae</taxon>
        <taxon>Rhizopogon</taxon>
    </lineage>
</organism>
<name>A0A1J8QPS8_9AGAM</name>
<proteinExistence type="predicted"/>
<keyword evidence="3" id="KW-1185">Reference proteome</keyword>
<dbReference type="GO" id="GO:0003677">
    <property type="term" value="F:DNA binding"/>
    <property type="evidence" value="ECO:0007669"/>
    <property type="project" value="InterPro"/>
</dbReference>
<comment type="caution">
    <text evidence="2">The sequence shown here is derived from an EMBL/GenBank/DDBJ whole genome shotgun (WGS) entry which is preliminary data.</text>
</comment>
<dbReference type="GO" id="GO:0006338">
    <property type="term" value="P:chromatin remodeling"/>
    <property type="evidence" value="ECO:0007669"/>
    <property type="project" value="InterPro"/>
</dbReference>